<dbReference type="PROSITE" id="PS50088">
    <property type="entry name" value="ANK_REPEAT"/>
    <property type="match status" value="1"/>
</dbReference>
<dbReference type="InterPro" id="IPR002110">
    <property type="entry name" value="Ankyrin_rpt"/>
</dbReference>
<dbReference type="EMBL" id="JWZX01003363">
    <property type="protein sequence ID" value="KOO21432.1"/>
    <property type="molecule type" value="Genomic_DNA"/>
</dbReference>
<dbReference type="PANTHER" id="PTHR24198:SF165">
    <property type="entry name" value="ANKYRIN REPEAT-CONTAINING PROTEIN-RELATED"/>
    <property type="match status" value="1"/>
</dbReference>
<gene>
    <name evidence="4" type="ORF">Ctob_002990</name>
</gene>
<dbReference type="Pfam" id="PF12796">
    <property type="entry name" value="Ank_2"/>
    <property type="match status" value="1"/>
</dbReference>
<dbReference type="SMART" id="SM00248">
    <property type="entry name" value="ANK"/>
    <property type="match status" value="2"/>
</dbReference>
<evidence type="ECO:0000313" key="5">
    <source>
        <dbReference type="Proteomes" id="UP000037460"/>
    </source>
</evidence>
<dbReference type="Proteomes" id="UP000037460">
    <property type="component" value="Unassembled WGS sequence"/>
</dbReference>
<evidence type="ECO:0000313" key="4">
    <source>
        <dbReference type="EMBL" id="KOO21432.1"/>
    </source>
</evidence>
<dbReference type="PANTHER" id="PTHR24198">
    <property type="entry name" value="ANKYRIN REPEAT AND PROTEIN KINASE DOMAIN-CONTAINING PROTEIN"/>
    <property type="match status" value="1"/>
</dbReference>
<keyword evidence="5" id="KW-1185">Reference proteome</keyword>
<dbReference type="AlphaFoldDB" id="A0A0M0J539"/>
<evidence type="ECO:0000256" key="1">
    <source>
        <dbReference type="ARBA" id="ARBA00022737"/>
    </source>
</evidence>
<accession>A0A0M0J539</accession>
<comment type="caution">
    <text evidence="4">The sequence shown here is derived from an EMBL/GenBank/DDBJ whole genome shotgun (WGS) entry which is preliminary data.</text>
</comment>
<dbReference type="OrthoDB" id="366390at2759"/>
<evidence type="ECO:0000256" key="3">
    <source>
        <dbReference type="PROSITE-ProRule" id="PRU00023"/>
    </source>
</evidence>
<organism evidence="4 5">
    <name type="scientific">Chrysochromulina tobinii</name>
    <dbReference type="NCBI Taxonomy" id="1460289"/>
    <lineage>
        <taxon>Eukaryota</taxon>
        <taxon>Haptista</taxon>
        <taxon>Haptophyta</taxon>
        <taxon>Prymnesiophyceae</taxon>
        <taxon>Prymnesiales</taxon>
        <taxon>Chrysochromulinaceae</taxon>
        <taxon>Chrysochromulina</taxon>
    </lineage>
</organism>
<proteinExistence type="predicted"/>
<keyword evidence="1" id="KW-0677">Repeat</keyword>
<evidence type="ECO:0000256" key="2">
    <source>
        <dbReference type="ARBA" id="ARBA00023043"/>
    </source>
</evidence>
<name>A0A0M0J539_9EUKA</name>
<feature type="repeat" description="ANK" evidence="3">
    <location>
        <begin position="53"/>
        <end position="85"/>
    </location>
</feature>
<dbReference type="SUPFAM" id="SSF48403">
    <property type="entry name" value="Ankyrin repeat"/>
    <property type="match status" value="1"/>
</dbReference>
<dbReference type="PROSITE" id="PS50297">
    <property type="entry name" value="ANK_REP_REGION"/>
    <property type="match status" value="1"/>
</dbReference>
<dbReference type="Gene3D" id="1.25.40.20">
    <property type="entry name" value="Ankyrin repeat-containing domain"/>
    <property type="match status" value="1"/>
</dbReference>
<keyword evidence="2 3" id="KW-0040">ANK repeat</keyword>
<dbReference type="InterPro" id="IPR036770">
    <property type="entry name" value="Ankyrin_rpt-contain_sf"/>
</dbReference>
<reference evidence="5" key="1">
    <citation type="journal article" date="2015" name="PLoS Genet.">
        <title>Genome Sequence and Transcriptome Analyses of Chrysochromulina tobin: Metabolic Tools for Enhanced Algal Fitness in the Prominent Order Prymnesiales (Haptophyceae).</title>
        <authorList>
            <person name="Hovde B.T."/>
            <person name="Deodato C.R."/>
            <person name="Hunsperger H.M."/>
            <person name="Ryken S.A."/>
            <person name="Yost W."/>
            <person name="Jha R.K."/>
            <person name="Patterson J."/>
            <person name="Monnat R.J. Jr."/>
            <person name="Barlow S.B."/>
            <person name="Starkenburg S.R."/>
            <person name="Cattolico R.A."/>
        </authorList>
    </citation>
    <scope>NUCLEOTIDE SEQUENCE</scope>
    <source>
        <strain evidence="5">CCMP291</strain>
    </source>
</reference>
<sequence length="450" mass="47793">MDASKLAALAAQEGGAASSGSPLHWAAYKGHVRLVYRLLTCKPKMSAKELDGDGNMPLHCAAAGGSLKCIETMLSQGVDVNIANAYGNKPVQLTTDPKCSELLKAAMVAAKEGRYYLCACSHEFCSEAKSVADVVIDRVSAPNSRPVRYSMKSMGLIRAAEDNLTHAIKDENVPKLEEAIEAADKIGASLPLIVEATAALERLKAQIALHAAVTALQEARPLQDRTLLRPMHAPIQRSRETGVAASMIADAEALCQTAESEVVLFDLMELCQPLKMADTEGLEEGGSTEPPSAESEMAKKAEALIGKLAAAIGAAQSVEAKQETVAQAEAELNFLTGEHELRKALLQPKQGTIEETNAETNAVTVKPTWTQHNGQVCYSVLEDLTFRDAFLDSSLEKCMAAGTAVGILNHAGKIQKDLKALLKQAQIDEEARLAAEAAAAAKAAKKKKGK</sequence>
<protein>
    <submittedName>
        <fullName evidence="4">Ankyrin repeat-containing protein</fullName>
    </submittedName>
</protein>